<feature type="transmembrane region" description="Helical" evidence="2">
    <location>
        <begin position="26"/>
        <end position="46"/>
    </location>
</feature>
<evidence type="ECO:0000256" key="2">
    <source>
        <dbReference type="SAM" id="Phobius"/>
    </source>
</evidence>
<keyword evidence="4" id="KW-1185">Reference proteome</keyword>
<accession>A0ABR3ENN4</accession>
<keyword evidence="2" id="KW-1133">Transmembrane helix</keyword>
<protein>
    <submittedName>
        <fullName evidence="3">Uncharacterized protein</fullName>
    </submittedName>
</protein>
<sequence length="392" mass="42555">MPFIDKNKILFAGFFVLNLHKQRTHVITLSSLFLAGILTGAMSAVSVLSQKLMVLCGLLAAAFAILGAMIGMGADIQMAYKRWKDANYGPHLPKWNDPCSSAGSNSPPPAYYVHHEQSGAFVPQTVTAHDLEAPVDQVLPATNTEARNTIPEDRDRSKRAILRRIPRDRRVLRNRKRRGVPLRLATLLRSQRVLLGESDVTGTDARAWADVVVQNGVEVVLDSQAEACRDETCVDASPPGRSSPPHHRNDEAHISRSGSSVDLPRTPDRRRSSRNSPSNVFLHGNGITANDQVGLEEAGPSIGISRAADSVSTISPGEDIPVASHINFNLEQASSFSAVRHGFSGANVQNTNSGSPPIVINNNGTGIVKLIQYTRPGRMPYQYARRSGSDEH</sequence>
<evidence type="ECO:0000313" key="4">
    <source>
        <dbReference type="Proteomes" id="UP001465976"/>
    </source>
</evidence>
<feature type="transmembrane region" description="Helical" evidence="2">
    <location>
        <begin position="52"/>
        <end position="74"/>
    </location>
</feature>
<comment type="caution">
    <text evidence="3">The sequence shown here is derived from an EMBL/GenBank/DDBJ whole genome shotgun (WGS) entry which is preliminary data.</text>
</comment>
<dbReference type="EMBL" id="JBAHYK010002775">
    <property type="protein sequence ID" value="KAL0564451.1"/>
    <property type="molecule type" value="Genomic_DNA"/>
</dbReference>
<organism evidence="3 4">
    <name type="scientific">Marasmius crinis-equi</name>
    <dbReference type="NCBI Taxonomy" id="585013"/>
    <lineage>
        <taxon>Eukaryota</taxon>
        <taxon>Fungi</taxon>
        <taxon>Dikarya</taxon>
        <taxon>Basidiomycota</taxon>
        <taxon>Agaricomycotina</taxon>
        <taxon>Agaricomycetes</taxon>
        <taxon>Agaricomycetidae</taxon>
        <taxon>Agaricales</taxon>
        <taxon>Marasmiineae</taxon>
        <taxon>Marasmiaceae</taxon>
        <taxon>Marasmius</taxon>
    </lineage>
</organism>
<evidence type="ECO:0000313" key="3">
    <source>
        <dbReference type="EMBL" id="KAL0564451.1"/>
    </source>
</evidence>
<feature type="region of interest" description="Disordered" evidence="1">
    <location>
        <begin position="231"/>
        <end position="292"/>
    </location>
</feature>
<keyword evidence="2" id="KW-0812">Transmembrane</keyword>
<proteinExistence type="predicted"/>
<reference evidence="3 4" key="1">
    <citation type="submission" date="2024-02" db="EMBL/GenBank/DDBJ databases">
        <title>A draft genome for the cacao thread blight pathogen Marasmius crinis-equi.</title>
        <authorList>
            <person name="Cohen S.P."/>
            <person name="Baruah I.K."/>
            <person name="Amoako-Attah I."/>
            <person name="Bukari Y."/>
            <person name="Meinhardt L.W."/>
            <person name="Bailey B.A."/>
        </authorList>
    </citation>
    <scope>NUCLEOTIDE SEQUENCE [LARGE SCALE GENOMIC DNA]</scope>
    <source>
        <strain evidence="3 4">GH-76</strain>
    </source>
</reference>
<name>A0ABR3ENN4_9AGAR</name>
<keyword evidence="2" id="KW-0472">Membrane</keyword>
<dbReference type="Proteomes" id="UP001465976">
    <property type="component" value="Unassembled WGS sequence"/>
</dbReference>
<evidence type="ECO:0000256" key="1">
    <source>
        <dbReference type="SAM" id="MobiDB-lite"/>
    </source>
</evidence>
<gene>
    <name evidence="3" type="ORF">V5O48_017594</name>
</gene>